<proteinExistence type="predicted"/>
<dbReference type="Proteomes" id="UP001165160">
    <property type="component" value="Unassembled WGS sequence"/>
</dbReference>
<name>A0A9W7C3X8_9STRA</name>
<accession>A0A9W7C3X8</accession>
<gene>
    <name evidence="2" type="ORF">TrVE_jg9029</name>
</gene>
<dbReference type="AlphaFoldDB" id="A0A9W7C3X8"/>
<keyword evidence="1" id="KW-1133">Transmembrane helix</keyword>
<evidence type="ECO:0000256" key="1">
    <source>
        <dbReference type="SAM" id="Phobius"/>
    </source>
</evidence>
<evidence type="ECO:0000313" key="3">
    <source>
        <dbReference type="Proteomes" id="UP001165160"/>
    </source>
</evidence>
<feature type="transmembrane region" description="Helical" evidence="1">
    <location>
        <begin position="147"/>
        <end position="168"/>
    </location>
</feature>
<keyword evidence="1" id="KW-0812">Transmembrane</keyword>
<sequence>MAKDEESLNISLKLNDYLFEELATDFVHYEGTNNGLILTTGPTIAALLLLSFTYTPEDEMVVVVLMAFSLLNITVLTTCLIYIVKINLQLHDYFVKDLERIRYLLEDGKGQGDSTKMVSIIENKIRALKADPKFAGRMLGVKITKESVAKLLVSLLAAMASAILRLGLAE</sequence>
<protein>
    <submittedName>
        <fullName evidence="2">Uncharacterized protein</fullName>
    </submittedName>
</protein>
<evidence type="ECO:0000313" key="2">
    <source>
        <dbReference type="EMBL" id="GMI02360.1"/>
    </source>
</evidence>
<reference evidence="3" key="1">
    <citation type="journal article" date="2023" name="Commun. Biol.">
        <title>Genome analysis of Parmales, the sister group of diatoms, reveals the evolutionary specialization of diatoms from phago-mixotrophs to photoautotrophs.</title>
        <authorList>
            <person name="Ban H."/>
            <person name="Sato S."/>
            <person name="Yoshikawa S."/>
            <person name="Yamada K."/>
            <person name="Nakamura Y."/>
            <person name="Ichinomiya M."/>
            <person name="Sato N."/>
            <person name="Blanc-Mathieu R."/>
            <person name="Endo H."/>
            <person name="Kuwata A."/>
            <person name="Ogata H."/>
        </authorList>
    </citation>
    <scope>NUCLEOTIDE SEQUENCE [LARGE SCALE GENOMIC DNA]</scope>
    <source>
        <strain evidence="3">NIES 3699</strain>
    </source>
</reference>
<keyword evidence="3" id="KW-1185">Reference proteome</keyword>
<feature type="transmembrane region" description="Helical" evidence="1">
    <location>
        <begin position="60"/>
        <end position="84"/>
    </location>
</feature>
<keyword evidence="1" id="KW-0472">Membrane</keyword>
<organism evidence="2 3">
    <name type="scientific">Triparma verrucosa</name>
    <dbReference type="NCBI Taxonomy" id="1606542"/>
    <lineage>
        <taxon>Eukaryota</taxon>
        <taxon>Sar</taxon>
        <taxon>Stramenopiles</taxon>
        <taxon>Ochrophyta</taxon>
        <taxon>Bolidophyceae</taxon>
        <taxon>Parmales</taxon>
        <taxon>Triparmaceae</taxon>
        <taxon>Triparma</taxon>
    </lineage>
</organism>
<feature type="transmembrane region" description="Helical" evidence="1">
    <location>
        <begin position="36"/>
        <end position="54"/>
    </location>
</feature>
<comment type="caution">
    <text evidence="2">The sequence shown here is derived from an EMBL/GenBank/DDBJ whole genome shotgun (WGS) entry which is preliminary data.</text>
</comment>
<dbReference type="EMBL" id="BRXX01000281">
    <property type="protein sequence ID" value="GMI02360.1"/>
    <property type="molecule type" value="Genomic_DNA"/>
</dbReference>